<dbReference type="Proteomes" id="UP001634007">
    <property type="component" value="Unassembled WGS sequence"/>
</dbReference>
<keyword evidence="4" id="KW-1185">Reference proteome</keyword>
<gene>
    <name evidence="3" type="ORF">ACJRO7_006561</name>
</gene>
<evidence type="ECO:0000313" key="4">
    <source>
        <dbReference type="Proteomes" id="UP001634007"/>
    </source>
</evidence>
<proteinExistence type="predicted"/>
<evidence type="ECO:0000256" key="2">
    <source>
        <dbReference type="SAM" id="SignalP"/>
    </source>
</evidence>
<evidence type="ECO:0008006" key="5">
    <source>
        <dbReference type="Google" id="ProtNLM"/>
    </source>
</evidence>
<name>A0ABD3IJR6_EUCGL</name>
<organism evidence="3 4">
    <name type="scientific">Eucalyptus globulus</name>
    <name type="common">Tasmanian blue gum</name>
    <dbReference type="NCBI Taxonomy" id="34317"/>
    <lineage>
        <taxon>Eukaryota</taxon>
        <taxon>Viridiplantae</taxon>
        <taxon>Streptophyta</taxon>
        <taxon>Embryophyta</taxon>
        <taxon>Tracheophyta</taxon>
        <taxon>Spermatophyta</taxon>
        <taxon>Magnoliopsida</taxon>
        <taxon>eudicotyledons</taxon>
        <taxon>Gunneridae</taxon>
        <taxon>Pentapetalae</taxon>
        <taxon>rosids</taxon>
        <taxon>malvids</taxon>
        <taxon>Myrtales</taxon>
        <taxon>Myrtaceae</taxon>
        <taxon>Myrtoideae</taxon>
        <taxon>Eucalypteae</taxon>
        <taxon>Eucalyptus</taxon>
    </lineage>
</organism>
<feature type="signal peptide" evidence="2">
    <location>
        <begin position="1"/>
        <end position="26"/>
    </location>
</feature>
<feature type="chain" id="PRO_5044770111" description="Secreted protein" evidence="2">
    <location>
        <begin position="27"/>
        <end position="114"/>
    </location>
</feature>
<protein>
    <recommendedName>
        <fullName evidence="5">Secreted protein</fullName>
    </recommendedName>
</protein>
<sequence>MATIPRMKKLVALVSLVLLSYSCAEATDSGSAGVADGAVRQCSGDRLCEASASSPTPSGQVGGNSAVDDGTDTTNQDDGSAGDAEVIKAAPTTAPTTDQTEVPTIESELIVLGH</sequence>
<accession>A0ABD3IJR6</accession>
<dbReference type="PROSITE" id="PS51257">
    <property type="entry name" value="PROKAR_LIPOPROTEIN"/>
    <property type="match status" value="1"/>
</dbReference>
<evidence type="ECO:0000313" key="3">
    <source>
        <dbReference type="EMBL" id="KAL3714676.1"/>
    </source>
</evidence>
<evidence type="ECO:0000256" key="1">
    <source>
        <dbReference type="SAM" id="MobiDB-lite"/>
    </source>
</evidence>
<dbReference type="AlphaFoldDB" id="A0ABD3IJR6"/>
<comment type="caution">
    <text evidence="3">The sequence shown here is derived from an EMBL/GenBank/DDBJ whole genome shotgun (WGS) entry which is preliminary data.</text>
</comment>
<feature type="region of interest" description="Disordered" evidence="1">
    <location>
        <begin position="48"/>
        <end position="114"/>
    </location>
</feature>
<feature type="compositionally biased region" description="Low complexity" evidence="1">
    <location>
        <begin position="89"/>
        <end position="104"/>
    </location>
</feature>
<reference evidence="3 4" key="1">
    <citation type="submission" date="2024-11" db="EMBL/GenBank/DDBJ databases">
        <title>Chromosome-level genome assembly of Eucalyptus globulus Labill. provides insights into its genome evolution.</title>
        <authorList>
            <person name="Li X."/>
        </authorList>
    </citation>
    <scope>NUCLEOTIDE SEQUENCE [LARGE SCALE GENOMIC DNA]</scope>
    <source>
        <strain evidence="3">CL2024</strain>
        <tissue evidence="3">Fresh tender leaves</tissue>
    </source>
</reference>
<dbReference type="EMBL" id="JBJKBG010000011">
    <property type="protein sequence ID" value="KAL3714676.1"/>
    <property type="molecule type" value="Genomic_DNA"/>
</dbReference>
<keyword evidence="2" id="KW-0732">Signal</keyword>